<dbReference type="GO" id="GO:0003735">
    <property type="term" value="F:structural constituent of ribosome"/>
    <property type="evidence" value="ECO:0007669"/>
    <property type="project" value="InterPro"/>
</dbReference>
<evidence type="ECO:0000313" key="9">
    <source>
        <dbReference type="Proteomes" id="UP001345827"/>
    </source>
</evidence>
<protein>
    <recommendedName>
        <fullName evidence="6">Large ribosomal subunit protein mL49</fullName>
    </recommendedName>
</protein>
<dbReference type="AlphaFoldDB" id="A0AAV9Q3T1"/>
<name>A0AAV9Q3T1_9PEZI</name>
<dbReference type="Pfam" id="PF05046">
    <property type="entry name" value="Img2"/>
    <property type="match status" value="1"/>
</dbReference>
<evidence type="ECO:0000256" key="4">
    <source>
        <dbReference type="ARBA" id="ARBA00023128"/>
    </source>
</evidence>
<keyword evidence="5" id="KW-0687">Ribonucleoprotein</keyword>
<dbReference type="GO" id="GO:0005762">
    <property type="term" value="C:mitochondrial large ribosomal subunit"/>
    <property type="evidence" value="ECO:0007669"/>
    <property type="project" value="TreeGrafter"/>
</dbReference>
<gene>
    <name evidence="8" type="primary">img2</name>
    <name evidence="8" type="ORF">LTR25_007276</name>
</gene>
<accession>A0AAV9Q3T1</accession>
<comment type="caution">
    <text evidence="8">The sequence shown here is derived from an EMBL/GenBank/DDBJ whole genome shotgun (WGS) entry which is preliminary data.</text>
</comment>
<dbReference type="PANTHER" id="PTHR13477:SF0">
    <property type="entry name" value="LARGE RIBOSOMAL SUBUNIT PROTEIN ML49"/>
    <property type="match status" value="1"/>
</dbReference>
<evidence type="ECO:0000256" key="2">
    <source>
        <dbReference type="ARBA" id="ARBA00005677"/>
    </source>
</evidence>
<keyword evidence="9" id="KW-1185">Reference proteome</keyword>
<dbReference type="Gene3D" id="3.30.780.10">
    <property type="entry name" value="SUI1-like domain"/>
    <property type="match status" value="1"/>
</dbReference>
<keyword evidence="4" id="KW-0496">Mitochondrion</keyword>
<evidence type="ECO:0000256" key="5">
    <source>
        <dbReference type="ARBA" id="ARBA00023274"/>
    </source>
</evidence>
<feature type="compositionally biased region" description="Basic and acidic residues" evidence="7">
    <location>
        <begin position="23"/>
        <end position="34"/>
    </location>
</feature>
<comment type="subcellular location">
    <subcellularLocation>
        <location evidence="1">Mitochondrion</location>
    </subcellularLocation>
</comment>
<dbReference type="PANTHER" id="PTHR13477">
    <property type="entry name" value="MITOCHONDRIAL 39S RIBOSOMAL PROTEIN L49"/>
    <property type="match status" value="1"/>
</dbReference>
<feature type="region of interest" description="Disordered" evidence="7">
    <location>
        <begin position="23"/>
        <end position="58"/>
    </location>
</feature>
<proteinExistence type="inferred from homology"/>
<dbReference type="GO" id="GO:0006412">
    <property type="term" value="P:translation"/>
    <property type="evidence" value="ECO:0007669"/>
    <property type="project" value="InterPro"/>
</dbReference>
<evidence type="ECO:0000256" key="3">
    <source>
        <dbReference type="ARBA" id="ARBA00022980"/>
    </source>
</evidence>
<dbReference type="Proteomes" id="UP001345827">
    <property type="component" value="Unassembled WGS sequence"/>
</dbReference>
<keyword evidence="3 8" id="KW-0689">Ribosomal protein</keyword>
<reference evidence="8 9" key="1">
    <citation type="submission" date="2023-06" db="EMBL/GenBank/DDBJ databases">
        <title>Black Yeasts Isolated from many extreme environments.</title>
        <authorList>
            <person name="Coleine C."/>
            <person name="Stajich J.E."/>
            <person name="Selbmann L."/>
        </authorList>
    </citation>
    <scope>NUCLEOTIDE SEQUENCE [LARGE SCALE GENOMIC DNA]</scope>
    <source>
        <strain evidence="8 9">CCFEE 5887</strain>
    </source>
</reference>
<sequence length="162" mass="18467">MPREKYAKLTLLDKLHRRQKDAIRKEREWSEKRAHNMTVKSDIQTPAQAPPPPSPSPSTIMSQLAVVSHLPFQISRTKSANLPVYESTKAGGSKHITTIQKITGDLNELADRVRKALGMQQQITDVRGRRKETIAINWTTRHVVVRGWRGPEIKKWAELNGF</sequence>
<dbReference type="EMBL" id="JAXLQG010000013">
    <property type="protein sequence ID" value="KAK5533410.1"/>
    <property type="molecule type" value="Genomic_DNA"/>
</dbReference>
<evidence type="ECO:0000313" key="8">
    <source>
        <dbReference type="EMBL" id="KAK5533410.1"/>
    </source>
</evidence>
<evidence type="ECO:0000256" key="7">
    <source>
        <dbReference type="SAM" id="MobiDB-lite"/>
    </source>
</evidence>
<dbReference type="InterPro" id="IPR007740">
    <property type="entry name" value="Ribosomal_mL49"/>
</dbReference>
<evidence type="ECO:0000256" key="6">
    <source>
        <dbReference type="ARBA" id="ARBA00035191"/>
    </source>
</evidence>
<organism evidence="8 9">
    <name type="scientific">Vermiconidia calcicola</name>
    <dbReference type="NCBI Taxonomy" id="1690605"/>
    <lineage>
        <taxon>Eukaryota</taxon>
        <taxon>Fungi</taxon>
        <taxon>Dikarya</taxon>
        <taxon>Ascomycota</taxon>
        <taxon>Pezizomycotina</taxon>
        <taxon>Dothideomycetes</taxon>
        <taxon>Dothideomycetidae</taxon>
        <taxon>Mycosphaerellales</taxon>
        <taxon>Extremaceae</taxon>
        <taxon>Vermiconidia</taxon>
    </lineage>
</organism>
<comment type="similarity">
    <text evidence="2">Belongs to the mitochondrion-specific ribosomal protein mL49 family.</text>
</comment>
<evidence type="ECO:0000256" key="1">
    <source>
        <dbReference type="ARBA" id="ARBA00004173"/>
    </source>
</evidence>